<feature type="transmembrane region" description="Helical" evidence="9">
    <location>
        <begin position="386"/>
        <end position="409"/>
    </location>
</feature>
<evidence type="ECO:0000313" key="14">
    <source>
        <dbReference type="Proteomes" id="UP000034508"/>
    </source>
</evidence>
<organism evidence="13 14">
    <name type="scientific">Berkelbacteria bacterium GW2011_GWA1_36_9</name>
    <dbReference type="NCBI Taxonomy" id="1618331"/>
    <lineage>
        <taxon>Bacteria</taxon>
        <taxon>Candidatus Berkelbacteria</taxon>
    </lineage>
</organism>
<feature type="transmembrane region" description="Helical" evidence="9">
    <location>
        <begin position="310"/>
        <end position="333"/>
    </location>
</feature>
<keyword evidence="4 9" id="KW-0812">Transmembrane</keyword>
<evidence type="ECO:0000259" key="10">
    <source>
        <dbReference type="Pfam" id="PF02355"/>
    </source>
</evidence>
<keyword evidence="8 9" id="KW-0472">Membrane</keyword>
<feature type="domain" description="Protein export membrane protein SecD/SecF C-terminal" evidence="10">
    <location>
        <begin position="244"/>
        <end position="412"/>
    </location>
</feature>
<dbReference type="SUPFAM" id="SSF82866">
    <property type="entry name" value="Multidrug efflux transporter AcrB transmembrane domain"/>
    <property type="match status" value="1"/>
</dbReference>
<comment type="caution">
    <text evidence="13">The sequence shown here is derived from an EMBL/GenBank/DDBJ whole genome shotgun (WGS) entry which is preliminary data.</text>
</comment>
<evidence type="ECO:0000259" key="11">
    <source>
        <dbReference type="Pfam" id="PF21760"/>
    </source>
</evidence>
<dbReference type="PANTHER" id="PTHR30081">
    <property type="entry name" value="PROTEIN-EXPORT MEMBRANE PROTEIN SEC"/>
    <property type="match status" value="1"/>
</dbReference>
<evidence type="ECO:0000256" key="5">
    <source>
        <dbReference type="ARBA" id="ARBA00022927"/>
    </source>
</evidence>
<dbReference type="FunFam" id="1.20.1640.10:FF:000004">
    <property type="entry name" value="Protein translocase subunit SecD"/>
    <property type="match status" value="1"/>
</dbReference>
<dbReference type="InterPro" id="IPR054384">
    <property type="entry name" value="SecDF_P1_head"/>
</dbReference>
<feature type="transmembrane region" description="Helical" evidence="9">
    <location>
        <begin position="263"/>
        <end position="280"/>
    </location>
</feature>
<comment type="caution">
    <text evidence="9">Lacks conserved residue(s) required for the propagation of feature annotation.</text>
</comment>
<dbReference type="PATRIC" id="fig|1618331.3.peg.598"/>
<evidence type="ECO:0000256" key="2">
    <source>
        <dbReference type="ARBA" id="ARBA00022448"/>
    </source>
</evidence>
<keyword evidence="3 9" id="KW-1003">Cell membrane</keyword>
<comment type="subunit">
    <text evidence="9">Forms a complex with SecF. Part of the essential Sec protein translocation apparatus which comprises SecA, SecYEG and auxiliary proteins SecDF. Other proteins may also be involved.</text>
</comment>
<keyword evidence="2 9" id="KW-0813">Transport</keyword>
<feature type="transmembrane region" description="Helical" evidence="9">
    <location>
        <begin position="286"/>
        <end position="303"/>
    </location>
</feature>
<dbReference type="NCBIfam" id="TIGR01129">
    <property type="entry name" value="secD"/>
    <property type="match status" value="1"/>
</dbReference>
<dbReference type="Gene3D" id="3.30.70.3400">
    <property type="match status" value="1"/>
</dbReference>
<dbReference type="GO" id="GO:0015450">
    <property type="term" value="F:protein-transporting ATPase activity"/>
    <property type="evidence" value="ECO:0007669"/>
    <property type="project" value="InterPro"/>
</dbReference>
<feature type="domain" description="SecDF P1 head subdomain" evidence="12">
    <location>
        <begin position="143"/>
        <end position="240"/>
    </location>
</feature>
<sequence>MRRNLWIIFGIIIIITVLAGMVDWPTGPNLKMGKYFKEFKIHEGLDLQGGVHLVYELDTSKVEDKDKTKAAESVINVIDRRINALGVTEPVIQSAKIGGKEAVVVELPGVTDVNEAINLIGKTAQLKFLESNDQATVEADAWKESGLDGSHLRQAEVQFDQSTGEPQVSLQFDSEGTKLFSEITARNLQKPVAISLDNEIISAPTVQSAIDDGQAVISGKFTIDEAKKLSIELNAGALPVPISLVEQRTIGPTLGSESVQKSLVAGLIGIFFVALFMIIYYKVPGLLATFALIIYTLVILALFKIIPITLTLAGIAGFILSIGMAVDANILIFERTKEELMAKKSIGASLDDGFRRAWPSIRDSNFSSLITCLILYYGTSGSVRGFAVTLAVGIIISMFTAITISRTFLKLLVGTRLENKLVIK</sequence>
<name>A0A0G0I1G4_9BACT</name>
<dbReference type="InterPro" id="IPR048631">
    <property type="entry name" value="SecD_1st"/>
</dbReference>
<dbReference type="NCBIfam" id="TIGR00916">
    <property type="entry name" value="2A0604s01"/>
    <property type="match status" value="1"/>
</dbReference>
<comment type="similarity">
    <text evidence="9">Belongs to the SecD/SecF family. SecD subfamily.</text>
</comment>
<feature type="transmembrane region" description="Helical" evidence="9">
    <location>
        <begin position="6"/>
        <end position="24"/>
    </location>
</feature>
<dbReference type="InterPro" id="IPR005791">
    <property type="entry name" value="SecD"/>
</dbReference>
<dbReference type="PRINTS" id="PR00702">
    <property type="entry name" value="ACRIFLAVINRP"/>
</dbReference>
<evidence type="ECO:0000256" key="6">
    <source>
        <dbReference type="ARBA" id="ARBA00022989"/>
    </source>
</evidence>
<protein>
    <recommendedName>
        <fullName evidence="9">Protein translocase subunit SecD</fullName>
    </recommendedName>
</protein>
<evidence type="ECO:0000256" key="8">
    <source>
        <dbReference type="ARBA" id="ARBA00023136"/>
    </source>
</evidence>
<keyword evidence="7 9" id="KW-0811">Translocation</keyword>
<dbReference type="Gene3D" id="3.30.1360.200">
    <property type="match status" value="1"/>
</dbReference>
<dbReference type="HAMAP" id="MF_01463_B">
    <property type="entry name" value="SecD_B"/>
    <property type="match status" value="1"/>
</dbReference>
<dbReference type="Pfam" id="PF21760">
    <property type="entry name" value="SecD_1st"/>
    <property type="match status" value="1"/>
</dbReference>
<keyword evidence="5 9" id="KW-0653">Protein transport</keyword>
<dbReference type="Pfam" id="PF22599">
    <property type="entry name" value="SecDF_P1_head"/>
    <property type="match status" value="1"/>
</dbReference>
<evidence type="ECO:0000256" key="9">
    <source>
        <dbReference type="HAMAP-Rule" id="MF_01463"/>
    </source>
</evidence>
<dbReference type="PANTHER" id="PTHR30081:SF1">
    <property type="entry name" value="PROTEIN TRANSLOCASE SUBUNIT SECD"/>
    <property type="match status" value="1"/>
</dbReference>
<dbReference type="Proteomes" id="UP000034508">
    <property type="component" value="Unassembled WGS sequence"/>
</dbReference>
<dbReference type="AlphaFoldDB" id="A0A0G0I1G4"/>
<dbReference type="InterPro" id="IPR001036">
    <property type="entry name" value="Acrflvin-R"/>
</dbReference>
<evidence type="ECO:0000259" key="12">
    <source>
        <dbReference type="Pfam" id="PF22599"/>
    </source>
</evidence>
<dbReference type="Gene3D" id="1.20.1640.10">
    <property type="entry name" value="Multidrug efflux transporter AcrB transmembrane domain"/>
    <property type="match status" value="1"/>
</dbReference>
<evidence type="ECO:0000313" key="13">
    <source>
        <dbReference type="EMBL" id="KKQ18084.1"/>
    </source>
</evidence>
<accession>A0A0G0I1G4</accession>
<dbReference type="GO" id="GO:0005886">
    <property type="term" value="C:plasma membrane"/>
    <property type="evidence" value="ECO:0007669"/>
    <property type="project" value="UniProtKB-SubCell"/>
</dbReference>
<reference evidence="13 14" key="1">
    <citation type="journal article" date="2015" name="Nature">
        <title>rRNA introns, odd ribosomes, and small enigmatic genomes across a large radiation of phyla.</title>
        <authorList>
            <person name="Brown C.T."/>
            <person name="Hug L.A."/>
            <person name="Thomas B.C."/>
            <person name="Sharon I."/>
            <person name="Castelle C.J."/>
            <person name="Singh A."/>
            <person name="Wilkins M.J."/>
            <person name="Williams K.H."/>
            <person name="Banfield J.F."/>
        </authorList>
    </citation>
    <scope>NUCLEOTIDE SEQUENCE [LARGE SCALE GENOMIC DNA]</scope>
</reference>
<dbReference type="GO" id="GO:0065002">
    <property type="term" value="P:intracellular protein transmembrane transport"/>
    <property type="evidence" value="ECO:0007669"/>
    <property type="project" value="UniProtKB-UniRule"/>
</dbReference>
<keyword evidence="6 9" id="KW-1133">Transmembrane helix</keyword>
<comment type="subcellular location">
    <subcellularLocation>
        <location evidence="1 9">Cell membrane</location>
        <topology evidence="1 9">Multi-pass membrane protein</topology>
    </subcellularLocation>
</comment>
<dbReference type="GO" id="GO:0043952">
    <property type="term" value="P:protein transport by the Sec complex"/>
    <property type="evidence" value="ECO:0007669"/>
    <property type="project" value="UniProtKB-UniRule"/>
</dbReference>
<proteinExistence type="inferred from homology"/>
<dbReference type="EMBL" id="LBSM01000010">
    <property type="protein sequence ID" value="KKQ18084.1"/>
    <property type="molecule type" value="Genomic_DNA"/>
</dbReference>
<dbReference type="InterPro" id="IPR048634">
    <property type="entry name" value="SecD_SecF_C"/>
</dbReference>
<evidence type="ECO:0000256" key="3">
    <source>
        <dbReference type="ARBA" id="ARBA00022475"/>
    </source>
</evidence>
<comment type="function">
    <text evidence="9">Part of the Sec protein translocase complex. Interacts with the SecYEG preprotein conducting channel. SecDF uses the proton motive force (PMF) to complete protein translocation after the ATP-dependent function of SecA.</text>
</comment>
<gene>
    <name evidence="9" type="primary">secD</name>
    <name evidence="13" type="ORF">US31_C0010G0008</name>
</gene>
<evidence type="ECO:0000256" key="4">
    <source>
        <dbReference type="ARBA" id="ARBA00022692"/>
    </source>
</evidence>
<feature type="domain" description="Protein translocase subunit SecDF P1" evidence="11">
    <location>
        <begin position="72"/>
        <end position="132"/>
    </location>
</feature>
<evidence type="ECO:0000256" key="7">
    <source>
        <dbReference type="ARBA" id="ARBA00023010"/>
    </source>
</evidence>
<dbReference type="InterPro" id="IPR055344">
    <property type="entry name" value="SecD_SecF_C_bact"/>
</dbReference>
<dbReference type="GO" id="GO:0006605">
    <property type="term" value="P:protein targeting"/>
    <property type="evidence" value="ECO:0007669"/>
    <property type="project" value="UniProtKB-UniRule"/>
</dbReference>
<evidence type="ECO:0000256" key="1">
    <source>
        <dbReference type="ARBA" id="ARBA00004651"/>
    </source>
</evidence>
<dbReference type="InterPro" id="IPR022813">
    <property type="entry name" value="SecD/SecF_arch_bac"/>
</dbReference>
<dbReference type="Pfam" id="PF02355">
    <property type="entry name" value="SecD_SecF_C"/>
    <property type="match status" value="1"/>
</dbReference>